<gene>
    <name evidence="2" type="ORF">NRP21_20685</name>
</gene>
<dbReference type="PANTHER" id="PTHR43019:SF23">
    <property type="entry name" value="PROTEASE DO-LIKE 5, CHLOROPLASTIC"/>
    <property type="match status" value="1"/>
</dbReference>
<evidence type="ECO:0000313" key="3">
    <source>
        <dbReference type="Proteomes" id="UP001524642"/>
    </source>
</evidence>
<evidence type="ECO:0000256" key="1">
    <source>
        <dbReference type="SAM" id="SignalP"/>
    </source>
</evidence>
<organism evidence="2 3">
    <name type="scientific">Roseomonas populi</name>
    <dbReference type="NCBI Taxonomy" id="3121582"/>
    <lineage>
        <taxon>Bacteria</taxon>
        <taxon>Pseudomonadati</taxon>
        <taxon>Pseudomonadota</taxon>
        <taxon>Alphaproteobacteria</taxon>
        <taxon>Acetobacterales</taxon>
        <taxon>Roseomonadaceae</taxon>
        <taxon>Roseomonas</taxon>
    </lineage>
</organism>
<dbReference type="PRINTS" id="PR00834">
    <property type="entry name" value="PROTEASES2C"/>
</dbReference>
<sequence length="335" mass="35087">MRRLLLLLTLLATPALAAERGSAWRIVNRTGQEAVGLVAVEADATGARGRNRLREPVADGAEKGFRRAAGSSCRLDVRLRLADGREAVARGQDVCAQPVVVFEAAAVQAAAAPPPARGRGRNEGKEAATLTGSGFLVAAERVMTNQHVVDGCARITLRAPSGFRYDAVPPVQANRDLDLAVLRVPGLPGPALAFREELPRRGEGVVAYGFPFNDLLSSDAKLTRGEVSGLAGIRDNPNQIQVSAPLQPGNSGGPLLDMRGRLVGISTSGLRQQGRLTPQNVNFAVRADRALAFLRAAGVAPRLAAEGPELGAVEVGEIAGRSVFLIRCERGAAPG</sequence>
<dbReference type="Gene3D" id="2.40.10.10">
    <property type="entry name" value="Trypsin-like serine proteases"/>
    <property type="match status" value="2"/>
</dbReference>
<protein>
    <submittedName>
        <fullName evidence="2">Trypsin-like peptidase domain-containing protein</fullName>
    </submittedName>
</protein>
<comment type="caution">
    <text evidence="2">The sequence shown here is derived from an EMBL/GenBank/DDBJ whole genome shotgun (WGS) entry which is preliminary data.</text>
</comment>
<dbReference type="SUPFAM" id="SSF50494">
    <property type="entry name" value="Trypsin-like serine proteases"/>
    <property type="match status" value="1"/>
</dbReference>
<reference evidence="2 3" key="1">
    <citation type="submission" date="2022-06" db="EMBL/GenBank/DDBJ databases">
        <title>Roseomonas CN29.</title>
        <authorList>
            <person name="Cheng Y."/>
            <person name="He X."/>
        </authorList>
    </citation>
    <scope>NUCLEOTIDE SEQUENCE [LARGE SCALE GENOMIC DNA]</scope>
    <source>
        <strain evidence="2 3">CN29</strain>
    </source>
</reference>
<feature type="chain" id="PRO_5045172754" evidence="1">
    <location>
        <begin position="18"/>
        <end position="335"/>
    </location>
</feature>
<keyword evidence="1" id="KW-0732">Signal</keyword>
<dbReference type="InterPro" id="IPR001940">
    <property type="entry name" value="Peptidase_S1C"/>
</dbReference>
<accession>A0ABT1X8Q2</accession>
<evidence type="ECO:0000313" key="2">
    <source>
        <dbReference type="EMBL" id="MCR0984479.1"/>
    </source>
</evidence>
<dbReference type="PANTHER" id="PTHR43019">
    <property type="entry name" value="SERINE ENDOPROTEASE DEGS"/>
    <property type="match status" value="1"/>
</dbReference>
<feature type="signal peptide" evidence="1">
    <location>
        <begin position="1"/>
        <end position="17"/>
    </location>
</feature>
<dbReference type="InterPro" id="IPR043504">
    <property type="entry name" value="Peptidase_S1_PA_chymotrypsin"/>
</dbReference>
<dbReference type="EMBL" id="JANJOU010000021">
    <property type="protein sequence ID" value="MCR0984479.1"/>
    <property type="molecule type" value="Genomic_DNA"/>
</dbReference>
<name>A0ABT1X8Q2_9PROT</name>
<dbReference type="Proteomes" id="UP001524642">
    <property type="component" value="Unassembled WGS sequence"/>
</dbReference>
<proteinExistence type="predicted"/>
<keyword evidence="3" id="KW-1185">Reference proteome</keyword>
<dbReference type="RefSeq" id="WP_257718178.1">
    <property type="nucleotide sequence ID" value="NZ_JANJOU010000021.1"/>
</dbReference>
<dbReference type="Pfam" id="PF13365">
    <property type="entry name" value="Trypsin_2"/>
    <property type="match status" value="1"/>
</dbReference>
<dbReference type="InterPro" id="IPR009003">
    <property type="entry name" value="Peptidase_S1_PA"/>
</dbReference>